<dbReference type="GO" id="GO:0005829">
    <property type="term" value="C:cytosol"/>
    <property type="evidence" value="ECO:0007669"/>
    <property type="project" value="TreeGrafter"/>
</dbReference>
<reference evidence="5 6" key="1">
    <citation type="submission" date="2018-05" db="EMBL/GenBank/DDBJ databases">
        <title>Salinimonas sp. HMF8227 Genome sequencing and assembly.</title>
        <authorList>
            <person name="Kang H."/>
            <person name="Kang J."/>
            <person name="Cha I."/>
            <person name="Kim H."/>
            <person name="Joh K."/>
        </authorList>
    </citation>
    <scope>NUCLEOTIDE SEQUENCE [LARGE SCALE GENOMIC DNA]</scope>
    <source>
        <strain evidence="5 6">HMF8227</strain>
    </source>
</reference>
<dbReference type="InterPro" id="IPR045004">
    <property type="entry name" value="ECH_dom"/>
</dbReference>
<dbReference type="InterPro" id="IPR032259">
    <property type="entry name" value="HIBYL-CoA-H"/>
</dbReference>
<evidence type="ECO:0000313" key="6">
    <source>
        <dbReference type="Proteomes" id="UP000245728"/>
    </source>
</evidence>
<dbReference type="NCBIfam" id="NF004127">
    <property type="entry name" value="PRK05617.1"/>
    <property type="match status" value="1"/>
</dbReference>
<dbReference type="GO" id="GO:0016829">
    <property type="term" value="F:lyase activity"/>
    <property type="evidence" value="ECO:0007669"/>
    <property type="project" value="UniProtKB-KW"/>
</dbReference>
<dbReference type="Pfam" id="PF16113">
    <property type="entry name" value="ECH_2"/>
    <property type="match status" value="1"/>
</dbReference>
<dbReference type="OrthoDB" id="9790967at2"/>
<protein>
    <recommendedName>
        <fullName evidence="2">3-hydroxyisobutyryl-CoA hydrolase</fullName>
        <ecNumber evidence="2">3.1.2.4</ecNumber>
    </recommendedName>
</protein>
<dbReference type="CDD" id="cd06558">
    <property type="entry name" value="crotonase-like"/>
    <property type="match status" value="1"/>
</dbReference>
<proteinExistence type="predicted"/>
<organism evidence="5 6">
    <name type="scientific">Saliniradius amylolyticus</name>
    <dbReference type="NCBI Taxonomy" id="2183582"/>
    <lineage>
        <taxon>Bacteria</taxon>
        <taxon>Pseudomonadati</taxon>
        <taxon>Pseudomonadota</taxon>
        <taxon>Gammaproteobacteria</taxon>
        <taxon>Alteromonadales</taxon>
        <taxon>Alteromonadaceae</taxon>
        <taxon>Saliniradius</taxon>
    </lineage>
</organism>
<dbReference type="RefSeq" id="WP_109339679.1">
    <property type="nucleotide sequence ID" value="NZ_CP029347.1"/>
</dbReference>
<dbReference type="AlphaFoldDB" id="A0A2S2E354"/>
<sequence>MTELVTQQTLETKDGRLIGHLTLNKPKALNALNLEMIQGLHQALSQWQDDDRIVAVVLDGEGDKAFCAGGDVVAMHNAMRDNPDKTPEAVEDFFTNEYQVDYQIHTYPKPILLWGNGIVMGGGLGLMSGASHRVVTETSRIAMPEITIGLYPDVGASYFLNKMPAGCGLFLGLTGANINAADALHVRLADHFIAHEHKQSLLEQMQTLEWQNDHDANHRLLTDICGNYATQSEPHLPKSQIDAHQSLIDEVANSGSAKQAAETILAADSEGDKWLSKAQASLKSGSPTTARIVYRQMQEGKDKSLADCFRMELGISCQCGQSGEFQEGVRALLIDKDNRPQWQFTSIEAVTDEVVDAHFVSRWSENNHPLANLGKE</sequence>
<dbReference type="GO" id="GO:0006574">
    <property type="term" value="P:L-valine catabolic process"/>
    <property type="evidence" value="ECO:0007669"/>
    <property type="project" value="TreeGrafter"/>
</dbReference>
<dbReference type="Proteomes" id="UP000245728">
    <property type="component" value="Chromosome"/>
</dbReference>
<evidence type="ECO:0000256" key="2">
    <source>
        <dbReference type="ARBA" id="ARBA00011915"/>
    </source>
</evidence>
<accession>A0A2S2E354</accession>
<dbReference type="KEGG" id="salh:HMF8227_01600"/>
<dbReference type="EMBL" id="CP029347">
    <property type="protein sequence ID" value="AWL12074.1"/>
    <property type="molecule type" value="Genomic_DNA"/>
</dbReference>
<dbReference type="PANTHER" id="PTHR43176:SF3">
    <property type="entry name" value="3-HYDROXYISOBUTYRYL-COA HYDROLASE, MITOCHONDRIAL"/>
    <property type="match status" value="1"/>
</dbReference>
<evidence type="ECO:0000256" key="3">
    <source>
        <dbReference type="ARBA" id="ARBA00022801"/>
    </source>
</evidence>
<dbReference type="PANTHER" id="PTHR43176">
    <property type="entry name" value="3-HYDROXYISOBUTYRYL-COA HYDROLASE-RELATED"/>
    <property type="match status" value="1"/>
</dbReference>
<dbReference type="Gene3D" id="3.90.226.10">
    <property type="entry name" value="2-enoyl-CoA Hydratase, Chain A, domain 1"/>
    <property type="match status" value="1"/>
</dbReference>
<dbReference type="EC" id="3.1.2.4" evidence="2"/>
<name>A0A2S2E354_9ALTE</name>
<dbReference type="SUPFAM" id="SSF52096">
    <property type="entry name" value="ClpP/crotonase"/>
    <property type="match status" value="1"/>
</dbReference>
<dbReference type="GO" id="GO:0003860">
    <property type="term" value="F:3-hydroxyisobutyryl-CoA hydrolase activity"/>
    <property type="evidence" value="ECO:0007669"/>
    <property type="project" value="UniProtKB-EC"/>
</dbReference>
<keyword evidence="6" id="KW-1185">Reference proteome</keyword>
<evidence type="ECO:0000313" key="5">
    <source>
        <dbReference type="EMBL" id="AWL12074.1"/>
    </source>
</evidence>
<gene>
    <name evidence="5" type="primary">paaF</name>
    <name evidence="5" type="ORF">HMF8227_01600</name>
</gene>
<dbReference type="InterPro" id="IPR029045">
    <property type="entry name" value="ClpP/crotonase-like_dom_sf"/>
</dbReference>
<keyword evidence="3" id="KW-0378">Hydrolase</keyword>
<comment type="catalytic activity">
    <reaction evidence="1">
        <text>3-hydroxy-2-methylpropanoyl-CoA + H2O = 3-hydroxy-2-methylpropanoate + CoA + H(+)</text>
        <dbReference type="Rhea" id="RHEA:20888"/>
        <dbReference type="ChEBI" id="CHEBI:11805"/>
        <dbReference type="ChEBI" id="CHEBI:15377"/>
        <dbReference type="ChEBI" id="CHEBI:15378"/>
        <dbReference type="ChEBI" id="CHEBI:57287"/>
        <dbReference type="ChEBI" id="CHEBI:57340"/>
        <dbReference type="EC" id="3.1.2.4"/>
    </reaction>
</comment>
<evidence type="ECO:0000259" key="4">
    <source>
        <dbReference type="Pfam" id="PF16113"/>
    </source>
</evidence>
<feature type="domain" description="Enoyl-CoA hydratase/isomerase" evidence="4">
    <location>
        <begin position="18"/>
        <end position="359"/>
    </location>
</feature>
<keyword evidence="5" id="KW-0456">Lyase</keyword>
<evidence type="ECO:0000256" key="1">
    <source>
        <dbReference type="ARBA" id="ARBA00001709"/>
    </source>
</evidence>